<dbReference type="GO" id="GO:0009847">
    <property type="term" value="P:spore germination"/>
    <property type="evidence" value="ECO:0007669"/>
    <property type="project" value="UniProtKB-UniRule"/>
</dbReference>
<feature type="chain" id="PRO_5023472526" description="Germination protease" evidence="4">
    <location>
        <begin position="15"/>
        <end position="317"/>
    </location>
</feature>
<comment type="PTM">
    <text evidence="4">Autoproteolytically processed. The inactive tetrameric zymogen termed p46 autoprocesses to a smaller form termed p41, which is active only during spore germination.</text>
</comment>
<accession>A0A0B7MGB2</accession>
<evidence type="ECO:0000256" key="4">
    <source>
        <dbReference type="HAMAP-Rule" id="MF_00626"/>
    </source>
</evidence>
<dbReference type="Proteomes" id="UP000046155">
    <property type="component" value="Unassembled WGS sequence"/>
</dbReference>
<dbReference type="HAMAP" id="MF_00626">
    <property type="entry name" value="Germination_prot"/>
    <property type="match status" value="1"/>
</dbReference>
<reference evidence="6" key="1">
    <citation type="submission" date="2015-01" db="EMBL/GenBank/DDBJ databases">
        <authorList>
            <person name="Manzoor Shahid"/>
            <person name="Zubair Saima"/>
        </authorList>
    </citation>
    <scope>NUCLEOTIDE SEQUENCE [LARGE SCALE GENOMIC DNA]</scope>
    <source>
        <strain evidence="6">Sp3</strain>
    </source>
</reference>
<comment type="similarity">
    <text evidence="4">Belongs to the peptidase A25 family.</text>
</comment>
<dbReference type="RefSeq" id="WP_044665565.1">
    <property type="nucleotide sequence ID" value="NZ_CDRZ01000253.1"/>
</dbReference>
<keyword evidence="3 4" id="KW-0865">Zymogen</keyword>
<dbReference type="AlphaFoldDB" id="A0A0B7MGB2"/>
<proteinExistence type="inferred from homology"/>
<dbReference type="InterPro" id="IPR005080">
    <property type="entry name" value="Peptidase_A25"/>
</dbReference>
<evidence type="ECO:0000256" key="2">
    <source>
        <dbReference type="ARBA" id="ARBA00022801"/>
    </source>
</evidence>
<dbReference type="EMBL" id="CDRZ01000253">
    <property type="protein sequence ID" value="CEO89664.1"/>
    <property type="molecule type" value="Genomic_DNA"/>
</dbReference>
<dbReference type="InterPro" id="IPR023430">
    <property type="entry name" value="Pept_HybD-like_dom_sf"/>
</dbReference>
<evidence type="ECO:0000256" key="3">
    <source>
        <dbReference type="ARBA" id="ARBA00023145"/>
    </source>
</evidence>
<evidence type="ECO:0000256" key="1">
    <source>
        <dbReference type="ARBA" id="ARBA00022670"/>
    </source>
</evidence>
<dbReference type="GO" id="GO:0004222">
    <property type="term" value="F:metalloendopeptidase activity"/>
    <property type="evidence" value="ECO:0007669"/>
    <property type="project" value="UniProtKB-UniRule"/>
</dbReference>
<dbReference type="EC" id="3.4.24.78" evidence="4"/>
<dbReference type="GO" id="GO:0006508">
    <property type="term" value="P:proteolysis"/>
    <property type="evidence" value="ECO:0007669"/>
    <property type="project" value="UniProtKB-UniRule"/>
</dbReference>
<keyword evidence="6" id="KW-1185">Reference proteome</keyword>
<sequence>MNSFNSLHYHLHTDLALEARDLVRGATGREISGVSEEQQTFPHCSVTIIKIMDENAEKVMGKPRGTYITIEAPELKFKSPDVQQSVADVLAQHLKNLLQLTGQETVLIIGLGNWQATPDALGPSVVQNTLITRHLFQHMPEAVENYQSVCALAPGVLGITGIETAEIIRGVVEKVQPNVIIAIDALAAANISRLGTTIQIGDSGITPGSGVSNKRAEISYQTMGVPVIAIGVPTVVNAALIAKTTLETYFAKFSQGKQHPVYIQETITDVFEPFHGSLIVTPREIDDLIQNAGRTINTGITMAIHQKVPQEELQALI</sequence>
<comment type="catalytic activity">
    <reaction evidence="4">
        <text>Endopeptidase action with P4 Glu or Asp, P1 preferably Glu &gt; Asp, P1' hydrophobic and P2' Ala.</text>
        <dbReference type="EC" id="3.4.24.78"/>
    </reaction>
</comment>
<comment type="function">
    <text evidence="4">Initiates the rapid degradation of small, acid-soluble proteins during spore germination.</text>
</comment>
<dbReference type="SUPFAM" id="SSF53163">
    <property type="entry name" value="HybD-like"/>
    <property type="match status" value="1"/>
</dbReference>
<gene>
    <name evidence="4 5" type="primary">gpr</name>
    <name evidence="5" type="ORF">SSCH_550019</name>
</gene>
<keyword evidence="2 4" id="KW-0378">Hydrolase</keyword>
<evidence type="ECO:0000313" key="6">
    <source>
        <dbReference type="Proteomes" id="UP000046155"/>
    </source>
</evidence>
<keyword evidence="1 4" id="KW-0645">Protease</keyword>
<protein>
    <recommendedName>
        <fullName evidence="4">Germination protease</fullName>
        <ecNumber evidence="4">3.4.24.78</ecNumber>
    </recommendedName>
    <alternativeName>
        <fullName evidence="4">GPR endopeptidase</fullName>
    </alternativeName>
    <alternativeName>
        <fullName evidence="4">Germination proteinase</fullName>
    </alternativeName>
    <alternativeName>
        <fullName evidence="4">Spore protease</fullName>
    </alternativeName>
</protein>
<name>A0A0B7MGB2_9FIRM</name>
<feature type="propeptide" id="PRO_5005014810" evidence="4">
    <location>
        <begin position="1"/>
        <end position="14"/>
    </location>
</feature>
<evidence type="ECO:0000313" key="5">
    <source>
        <dbReference type="EMBL" id="CEO89664.1"/>
    </source>
</evidence>
<organism evidence="5 6">
    <name type="scientific">Syntrophaceticus schinkii</name>
    <dbReference type="NCBI Taxonomy" id="499207"/>
    <lineage>
        <taxon>Bacteria</taxon>
        <taxon>Bacillati</taxon>
        <taxon>Bacillota</taxon>
        <taxon>Clostridia</taxon>
        <taxon>Thermoanaerobacterales</taxon>
        <taxon>Thermoanaerobacterales Family III. Incertae Sedis</taxon>
        <taxon>Syntrophaceticus</taxon>
    </lineage>
</organism>
<dbReference type="Pfam" id="PF03418">
    <property type="entry name" value="Peptidase_A25"/>
    <property type="match status" value="2"/>
</dbReference>
<dbReference type="NCBIfam" id="TIGR01441">
    <property type="entry name" value="GPR"/>
    <property type="match status" value="1"/>
</dbReference>
<dbReference type="PIRSF" id="PIRSF019549">
    <property type="entry name" value="Peptidase_A25"/>
    <property type="match status" value="1"/>
</dbReference>
<comment type="subunit">
    <text evidence="4">Homotetramer.</text>
</comment>
<dbReference type="Gene3D" id="3.40.50.1450">
    <property type="entry name" value="HybD-like"/>
    <property type="match status" value="1"/>
</dbReference>